<feature type="domain" description="Thiamine pyrophosphate enzyme N-terminal TPP-binding" evidence="6">
    <location>
        <begin position="7"/>
        <end position="126"/>
    </location>
</feature>
<dbReference type="CDD" id="cd07035">
    <property type="entry name" value="TPP_PYR_POX_like"/>
    <property type="match status" value="1"/>
</dbReference>
<dbReference type="PROSITE" id="PS00187">
    <property type="entry name" value="TPP_ENZYMES"/>
    <property type="match status" value="1"/>
</dbReference>
<protein>
    <submittedName>
        <fullName evidence="7">Thiamine pyrophosphate-binding protein</fullName>
    </submittedName>
</protein>
<dbReference type="EMBL" id="CP097160">
    <property type="protein sequence ID" value="UQN14663.1"/>
    <property type="molecule type" value="Genomic_DNA"/>
</dbReference>
<dbReference type="InterPro" id="IPR011766">
    <property type="entry name" value="TPP_enzyme_TPP-bd"/>
</dbReference>
<sequence length="544" mass="58016">MTPRQVTGGQLLVDNLIAHDVDTIFGIPGIQLYELVDALFDAREGLSLIAPRHEQSTTYMADGYARVTGKPGVAMVVPGPGVLNATAGLATALACSSPVLLLCGQLDSQLIDDRKYGALHEIPDQTGILRSLTKWVGTARDAREIPDLVALAFHHLNTGVPGPVALEVPPDVLAARVETRTASRIVPAEATFPRDKLESIAALIARSERPYILAGGGAQAAGDAILDCATLLGCPVIQSRNGRGVVDATHPLVLDPYARAEVISDADLVIVIGSRMGTGAGGHIDLGTGNVININAEVSDLGYPRPTTEHALLGDARVVTEQIVDALRRLGSAPASTWTQSEIERIRTSAAQQLEQVSPQLEYLRAIRTTLPADTVLVSEYTQVGYVSTITYPASSPRSFISPGYQGTLGYGFATAIGAQVGAPDRRVVSISGDGGFSWTLPELATLARYRIPLIAIVFNDGRYGNVYRSQKYAYEGRVLASDLTNPDFMRLADAYGVESFRVHDAGGLRDALFEVAKRDAPALIEVEVDEFPSPWALFDEPGQ</sequence>
<gene>
    <name evidence="7" type="ORF">M3M28_11565</name>
</gene>
<keyword evidence="2 3" id="KW-0786">Thiamine pyrophosphate</keyword>
<dbReference type="InterPro" id="IPR029035">
    <property type="entry name" value="DHS-like_NAD/FAD-binding_dom"/>
</dbReference>
<proteinExistence type="inferred from homology"/>
<organism evidence="7">
    <name type="scientific">Gulosibacter sediminis</name>
    <dbReference type="NCBI Taxonomy" id="1729695"/>
    <lineage>
        <taxon>Bacteria</taxon>
        <taxon>Bacillati</taxon>
        <taxon>Actinomycetota</taxon>
        <taxon>Actinomycetes</taxon>
        <taxon>Micrococcales</taxon>
        <taxon>Microbacteriaceae</taxon>
        <taxon>Gulosibacter</taxon>
    </lineage>
</organism>
<dbReference type="Gene3D" id="3.40.50.970">
    <property type="match status" value="2"/>
</dbReference>
<reference evidence="7" key="1">
    <citation type="submission" date="2022-05" db="EMBL/GenBank/DDBJ databases">
        <title>Complete genome sequence of toluene-degrading Gulosibacter sediminis strain ACHW.36C.</title>
        <authorList>
            <person name="Wai A.C."/>
            <person name="Lai G.K."/>
            <person name="Griffin S.D."/>
            <person name="Leung F.C."/>
        </authorList>
    </citation>
    <scope>NUCLEOTIDE SEQUENCE [LARGE SCALE GENOMIC DNA]</scope>
    <source>
        <strain evidence="7">ACHW.36C</strain>
    </source>
</reference>
<accession>A0ABY4MZL0</accession>
<evidence type="ECO:0000259" key="5">
    <source>
        <dbReference type="Pfam" id="PF02775"/>
    </source>
</evidence>
<dbReference type="InterPro" id="IPR029061">
    <property type="entry name" value="THDP-binding"/>
</dbReference>
<evidence type="ECO:0000256" key="1">
    <source>
        <dbReference type="ARBA" id="ARBA00007812"/>
    </source>
</evidence>
<dbReference type="InterPro" id="IPR045229">
    <property type="entry name" value="TPP_enz"/>
</dbReference>
<dbReference type="InterPro" id="IPR012001">
    <property type="entry name" value="Thiamin_PyroP_enz_TPP-bd_dom"/>
</dbReference>
<evidence type="ECO:0000313" key="7">
    <source>
        <dbReference type="EMBL" id="UQN14663.1"/>
    </source>
</evidence>
<dbReference type="InterPro" id="IPR012000">
    <property type="entry name" value="Thiamin_PyroP_enz_cen_dom"/>
</dbReference>
<dbReference type="PANTHER" id="PTHR18968:SF167">
    <property type="entry name" value="ACETOLACTATE SYNTHASE LARGE SUBUNIT ILVB2-RELATED"/>
    <property type="match status" value="1"/>
</dbReference>
<feature type="domain" description="Thiamine pyrophosphate enzyme TPP-binding" evidence="5">
    <location>
        <begin position="391"/>
        <end position="527"/>
    </location>
</feature>
<evidence type="ECO:0000256" key="2">
    <source>
        <dbReference type="ARBA" id="ARBA00023052"/>
    </source>
</evidence>
<evidence type="ECO:0000259" key="6">
    <source>
        <dbReference type="Pfam" id="PF02776"/>
    </source>
</evidence>
<dbReference type="Gene3D" id="3.40.50.1220">
    <property type="entry name" value="TPP-binding domain"/>
    <property type="match status" value="1"/>
</dbReference>
<dbReference type="SUPFAM" id="SSF52518">
    <property type="entry name" value="Thiamin diphosphate-binding fold (THDP-binding)"/>
    <property type="match status" value="2"/>
</dbReference>
<dbReference type="Pfam" id="PF02775">
    <property type="entry name" value="TPP_enzyme_C"/>
    <property type="match status" value="1"/>
</dbReference>
<comment type="similarity">
    <text evidence="1 3">Belongs to the TPP enzyme family.</text>
</comment>
<dbReference type="NCBIfam" id="NF006122">
    <property type="entry name" value="PRK08266.1"/>
    <property type="match status" value="1"/>
</dbReference>
<dbReference type="Pfam" id="PF02776">
    <property type="entry name" value="TPP_enzyme_N"/>
    <property type="match status" value="1"/>
</dbReference>
<feature type="domain" description="Thiamine pyrophosphate enzyme central" evidence="4">
    <location>
        <begin position="198"/>
        <end position="322"/>
    </location>
</feature>
<dbReference type="Pfam" id="PF00205">
    <property type="entry name" value="TPP_enzyme_M"/>
    <property type="match status" value="1"/>
</dbReference>
<dbReference type="InterPro" id="IPR000399">
    <property type="entry name" value="TPP-bd_CS"/>
</dbReference>
<dbReference type="CDD" id="cd00568">
    <property type="entry name" value="TPP_enzymes"/>
    <property type="match status" value="1"/>
</dbReference>
<evidence type="ECO:0000256" key="3">
    <source>
        <dbReference type="RuleBase" id="RU362132"/>
    </source>
</evidence>
<dbReference type="SUPFAM" id="SSF52467">
    <property type="entry name" value="DHS-like NAD/FAD-binding domain"/>
    <property type="match status" value="1"/>
</dbReference>
<name>A0ABY4MZL0_9MICO</name>
<dbReference type="PANTHER" id="PTHR18968">
    <property type="entry name" value="THIAMINE PYROPHOSPHATE ENZYMES"/>
    <property type="match status" value="1"/>
</dbReference>
<evidence type="ECO:0000259" key="4">
    <source>
        <dbReference type="Pfam" id="PF00205"/>
    </source>
</evidence>